<dbReference type="EMBL" id="DXCN01000078">
    <property type="protein sequence ID" value="HIY96025.1"/>
    <property type="molecule type" value="Genomic_DNA"/>
</dbReference>
<gene>
    <name evidence="1" type="ORF">H9821_10325</name>
</gene>
<reference evidence="1" key="1">
    <citation type="journal article" date="2021" name="PeerJ">
        <title>Extensive microbial diversity within the chicken gut microbiome revealed by metagenomics and culture.</title>
        <authorList>
            <person name="Gilroy R."/>
            <person name="Ravi A."/>
            <person name="Getino M."/>
            <person name="Pursley I."/>
            <person name="Horton D.L."/>
            <person name="Alikhan N.F."/>
            <person name="Baker D."/>
            <person name="Gharbi K."/>
            <person name="Hall N."/>
            <person name="Watson M."/>
            <person name="Adriaenssens E.M."/>
            <person name="Foster-Nyarko E."/>
            <person name="Jarju S."/>
            <person name="Secka A."/>
            <person name="Antonio M."/>
            <person name="Oren A."/>
            <person name="Chaudhuri R.R."/>
            <person name="La Ragione R."/>
            <person name="Hildebrand F."/>
            <person name="Pallen M.J."/>
        </authorList>
    </citation>
    <scope>NUCLEOTIDE SEQUENCE</scope>
    <source>
        <strain evidence="1">ChiHjej12B11-9195</strain>
    </source>
</reference>
<dbReference type="Proteomes" id="UP000824134">
    <property type="component" value="Unassembled WGS sequence"/>
</dbReference>
<reference evidence="1" key="2">
    <citation type="submission" date="2021-04" db="EMBL/GenBank/DDBJ databases">
        <authorList>
            <person name="Gilroy R."/>
        </authorList>
    </citation>
    <scope>NUCLEOTIDE SEQUENCE</scope>
    <source>
        <strain evidence="1">ChiHjej12B11-9195</strain>
    </source>
</reference>
<evidence type="ECO:0008006" key="3">
    <source>
        <dbReference type="Google" id="ProtNLM"/>
    </source>
</evidence>
<sequence>MKTGMTSRDIHSALKRQELIKLRRGVYLQPRTEQQLDERGWVIAHHIAECKALKSSSVLTRESAALMWNAPLTRLPRYVHLASLQKDRGKYRKVKLHVTAASVIERAQHFDIYQVLTPTDTVISCVRPLPAHETLIIANDFLKRDLCLPGHLSEQLHAVQGRGRQKARRVARCLTPQLDSPLENIAYLVLTDSNLEPVNLQMWLTASSGRRYRPDFCWPRLKLILEVDGMVKYKGTYGAAEHRGAYEYQRQRDLEADGWRIVRTTYDELVNRPFALIQRLQGEGVQTITKVGPGPAL</sequence>
<dbReference type="InterPro" id="IPR011335">
    <property type="entry name" value="Restrct_endonuc-II-like"/>
</dbReference>
<accession>A0A9D1ZUI1</accession>
<evidence type="ECO:0000313" key="2">
    <source>
        <dbReference type="Proteomes" id="UP000824134"/>
    </source>
</evidence>
<organism evidence="1 2">
    <name type="scientific">Candidatus Rothia avicola</name>
    <dbReference type="NCBI Taxonomy" id="2840478"/>
    <lineage>
        <taxon>Bacteria</taxon>
        <taxon>Bacillati</taxon>
        <taxon>Actinomycetota</taxon>
        <taxon>Actinomycetes</taxon>
        <taxon>Micrococcales</taxon>
        <taxon>Micrococcaceae</taxon>
        <taxon>Rothia</taxon>
    </lineage>
</organism>
<evidence type="ECO:0000313" key="1">
    <source>
        <dbReference type="EMBL" id="HIY96025.1"/>
    </source>
</evidence>
<protein>
    <recommendedName>
        <fullName evidence="3">DUF559 domain-containing protein</fullName>
    </recommendedName>
</protein>
<proteinExistence type="predicted"/>
<name>A0A9D1ZUI1_9MICC</name>
<dbReference type="AlphaFoldDB" id="A0A9D1ZUI1"/>
<dbReference type="SUPFAM" id="SSF52980">
    <property type="entry name" value="Restriction endonuclease-like"/>
    <property type="match status" value="1"/>
</dbReference>
<dbReference type="Gene3D" id="3.40.960.10">
    <property type="entry name" value="VSR Endonuclease"/>
    <property type="match status" value="1"/>
</dbReference>
<comment type="caution">
    <text evidence="1">The sequence shown here is derived from an EMBL/GenBank/DDBJ whole genome shotgun (WGS) entry which is preliminary data.</text>
</comment>